<dbReference type="RefSeq" id="WP_189570633.1">
    <property type="nucleotide sequence ID" value="NZ_BMXU01000001.1"/>
</dbReference>
<keyword evidence="1" id="KW-1133">Transmembrane helix</keyword>
<evidence type="ECO:0000313" key="2">
    <source>
        <dbReference type="EMBL" id="MFC3302406.1"/>
    </source>
</evidence>
<evidence type="ECO:0000256" key="1">
    <source>
        <dbReference type="SAM" id="Phobius"/>
    </source>
</evidence>
<gene>
    <name evidence="2" type="ORF">ACFONP_06635</name>
</gene>
<dbReference type="Proteomes" id="UP001595607">
    <property type="component" value="Unassembled WGS sequence"/>
</dbReference>
<protein>
    <recommendedName>
        <fullName evidence="4">Yip1 domain-containing protein</fullName>
    </recommendedName>
</protein>
<reference evidence="3" key="1">
    <citation type="journal article" date="2019" name="Int. J. Syst. Evol. Microbiol.">
        <title>The Global Catalogue of Microorganisms (GCM) 10K type strain sequencing project: providing services to taxonomists for standard genome sequencing and annotation.</title>
        <authorList>
            <consortium name="The Broad Institute Genomics Platform"/>
            <consortium name="The Broad Institute Genome Sequencing Center for Infectious Disease"/>
            <person name="Wu L."/>
            <person name="Ma J."/>
        </authorList>
    </citation>
    <scope>NUCLEOTIDE SEQUENCE [LARGE SCALE GENOMIC DNA]</scope>
    <source>
        <strain evidence="3">KCTC 22245</strain>
    </source>
</reference>
<feature type="transmembrane region" description="Helical" evidence="1">
    <location>
        <begin position="124"/>
        <end position="142"/>
    </location>
</feature>
<organism evidence="2 3">
    <name type="scientific">Parvularcula lutaonensis</name>
    <dbReference type="NCBI Taxonomy" id="491923"/>
    <lineage>
        <taxon>Bacteria</taxon>
        <taxon>Pseudomonadati</taxon>
        <taxon>Pseudomonadota</taxon>
        <taxon>Alphaproteobacteria</taxon>
        <taxon>Parvularculales</taxon>
        <taxon>Parvularculaceae</taxon>
        <taxon>Parvularcula</taxon>
    </lineage>
</organism>
<evidence type="ECO:0000313" key="3">
    <source>
        <dbReference type="Proteomes" id="UP001595607"/>
    </source>
</evidence>
<sequence>MISGGDIANGVRAAFAMARDEEGWQDRFDFSADQVFKSFWAIGLSLPAIVLSAEVSRQVAASAPPDPFTTSIASISPATLAVSQVLSFSVLWAVELWMLMTLAKRRNIGWKVSPLIISYNWSKFLFAMVVALPLGVSILTGATALGTLGSTTGHALLLFLRWGIFRRTLDLTPIGVIGVLALLILAYFVMSMLSTGLLVFFGLMELPQVSS</sequence>
<feature type="transmembrane region" description="Helical" evidence="1">
    <location>
        <begin position="148"/>
        <end position="164"/>
    </location>
</feature>
<name>A0ABV7MDQ1_9PROT</name>
<proteinExistence type="predicted"/>
<evidence type="ECO:0008006" key="4">
    <source>
        <dbReference type="Google" id="ProtNLM"/>
    </source>
</evidence>
<comment type="caution">
    <text evidence="2">The sequence shown here is derived from an EMBL/GenBank/DDBJ whole genome shotgun (WGS) entry which is preliminary data.</text>
</comment>
<keyword evidence="3" id="KW-1185">Reference proteome</keyword>
<keyword evidence="1" id="KW-0472">Membrane</keyword>
<keyword evidence="1" id="KW-0812">Transmembrane</keyword>
<dbReference type="EMBL" id="JBHRVA010000002">
    <property type="protein sequence ID" value="MFC3302406.1"/>
    <property type="molecule type" value="Genomic_DNA"/>
</dbReference>
<accession>A0ABV7MDQ1</accession>
<feature type="transmembrane region" description="Helical" evidence="1">
    <location>
        <begin position="176"/>
        <end position="203"/>
    </location>
</feature>